<dbReference type="PANTHER" id="PTHR44936">
    <property type="entry name" value="SENSOR PROTEIN CREC"/>
    <property type="match status" value="1"/>
</dbReference>
<dbReference type="SMART" id="SM00387">
    <property type="entry name" value="HATPase_c"/>
    <property type="match status" value="1"/>
</dbReference>
<dbReference type="SUPFAM" id="SSF55874">
    <property type="entry name" value="ATPase domain of HSP90 chaperone/DNA topoisomerase II/histidine kinase"/>
    <property type="match status" value="1"/>
</dbReference>
<evidence type="ECO:0000313" key="11">
    <source>
        <dbReference type="Proteomes" id="UP001366166"/>
    </source>
</evidence>
<dbReference type="RefSeq" id="WP_338599495.1">
    <property type="nucleotide sequence ID" value="NZ_AP028679.1"/>
</dbReference>
<evidence type="ECO:0000256" key="4">
    <source>
        <dbReference type="ARBA" id="ARBA00022475"/>
    </source>
</evidence>
<evidence type="ECO:0000256" key="8">
    <source>
        <dbReference type="ARBA" id="ARBA00022840"/>
    </source>
</evidence>
<dbReference type="InterPro" id="IPR050980">
    <property type="entry name" value="2C_sensor_his_kinase"/>
</dbReference>
<dbReference type="Gene3D" id="3.30.565.10">
    <property type="entry name" value="Histidine kinase-like ATPase, C-terminal domain"/>
    <property type="match status" value="1"/>
</dbReference>
<dbReference type="GO" id="GO:0020037">
    <property type="term" value="F:heme binding"/>
    <property type="evidence" value="ECO:0007669"/>
    <property type="project" value="InterPro"/>
</dbReference>
<dbReference type="GO" id="GO:0000155">
    <property type="term" value="F:phosphorelay sensor kinase activity"/>
    <property type="evidence" value="ECO:0007669"/>
    <property type="project" value="InterPro"/>
</dbReference>
<dbReference type="EC" id="2.7.13.3" evidence="3"/>
<accession>A0AAU9EES8</accession>
<dbReference type="CDD" id="cd00082">
    <property type="entry name" value="HisKA"/>
    <property type="match status" value="1"/>
</dbReference>
<dbReference type="SUPFAM" id="SSF46458">
    <property type="entry name" value="Globin-like"/>
    <property type="match status" value="1"/>
</dbReference>
<proteinExistence type="predicted"/>
<dbReference type="GO" id="GO:0005524">
    <property type="term" value="F:ATP binding"/>
    <property type="evidence" value="ECO:0007669"/>
    <property type="project" value="UniProtKB-KW"/>
</dbReference>
<dbReference type="EMBL" id="AP028679">
    <property type="protein sequence ID" value="BEQ15285.1"/>
    <property type="molecule type" value="Genomic_DNA"/>
</dbReference>
<evidence type="ECO:0000256" key="2">
    <source>
        <dbReference type="ARBA" id="ARBA00004651"/>
    </source>
</evidence>
<protein>
    <recommendedName>
        <fullName evidence="3">histidine kinase</fullName>
        <ecNumber evidence="3">2.7.13.3</ecNumber>
    </recommendedName>
</protein>
<evidence type="ECO:0000259" key="9">
    <source>
        <dbReference type="PROSITE" id="PS50109"/>
    </source>
</evidence>
<organism evidence="10 11">
    <name type="scientific">Desulfoferula mesophila</name>
    <dbReference type="NCBI Taxonomy" id="3058419"/>
    <lineage>
        <taxon>Bacteria</taxon>
        <taxon>Pseudomonadati</taxon>
        <taxon>Thermodesulfobacteriota</taxon>
        <taxon>Desulfarculia</taxon>
        <taxon>Desulfarculales</taxon>
        <taxon>Desulfarculaceae</taxon>
        <taxon>Desulfoferula</taxon>
    </lineage>
</organism>
<dbReference type="InterPro" id="IPR009050">
    <property type="entry name" value="Globin-like_sf"/>
</dbReference>
<dbReference type="GO" id="GO:0019825">
    <property type="term" value="F:oxygen binding"/>
    <property type="evidence" value="ECO:0007669"/>
    <property type="project" value="InterPro"/>
</dbReference>
<comment type="subcellular location">
    <subcellularLocation>
        <location evidence="2">Cell membrane</location>
        <topology evidence="2">Multi-pass membrane protein</topology>
    </subcellularLocation>
</comment>
<dbReference type="Pfam" id="PF02518">
    <property type="entry name" value="HATPase_c"/>
    <property type="match status" value="1"/>
</dbReference>
<dbReference type="AlphaFoldDB" id="A0AAU9EES8"/>
<reference evidence="11" key="1">
    <citation type="journal article" date="2023" name="Arch. Microbiol.">
        <title>Desulfoferula mesophilus gen. nov. sp. nov., a mesophilic sulfate-reducing bacterium isolated from a brackish lake sediment.</title>
        <authorList>
            <person name="Watanabe T."/>
            <person name="Yabe T."/>
            <person name="Tsuji J.M."/>
            <person name="Fukui M."/>
        </authorList>
    </citation>
    <scope>NUCLEOTIDE SEQUENCE [LARGE SCALE GENOMIC DNA]</scope>
    <source>
        <strain evidence="11">12FAK</strain>
    </source>
</reference>
<evidence type="ECO:0000256" key="6">
    <source>
        <dbReference type="ARBA" id="ARBA00022741"/>
    </source>
</evidence>
<dbReference type="Pfam" id="PF11563">
    <property type="entry name" value="Protoglobin"/>
    <property type="match status" value="1"/>
</dbReference>
<dbReference type="InterPro" id="IPR039379">
    <property type="entry name" value="Protoglobin_sensor_dom"/>
</dbReference>
<dbReference type="InterPro" id="IPR003594">
    <property type="entry name" value="HATPase_dom"/>
</dbReference>
<name>A0AAU9EES8_9BACT</name>
<dbReference type="InterPro" id="IPR036890">
    <property type="entry name" value="HATPase_C_sf"/>
</dbReference>
<evidence type="ECO:0000313" key="10">
    <source>
        <dbReference type="EMBL" id="BEQ15285.1"/>
    </source>
</evidence>
<dbReference type="InterPro" id="IPR003661">
    <property type="entry name" value="HisK_dim/P_dom"/>
</dbReference>
<dbReference type="PANTHER" id="PTHR44936:SF10">
    <property type="entry name" value="SENSOR PROTEIN RSTB"/>
    <property type="match status" value="1"/>
</dbReference>
<dbReference type="SUPFAM" id="SSF47384">
    <property type="entry name" value="Homodimeric domain of signal transducing histidine kinase"/>
    <property type="match status" value="1"/>
</dbReference>
<dbReference type="KEGG" id="dmp:FAK_23510"/>
<dbReference type="CDD" id="cd01068">
    <property type="entry name" value="globin_sensor"/>
    <property type="match status" value="1"/>
</dbReference>
<feature type="domain" description="Histidine kinase" evidence="9">
    <location>
        <begin position="170"/>
        <end position="382"/>
    </location>
</feature>
<dbReference type="Gene3D" id="1.10.287.130">
    <property type="match status" value="1"/>
</dbReference>
<evidence type="ECO:0000256" key="7">
    <source>
        <dbReference type="ARBA" id="ARBA00022777"/>
    </source>
</evidence>
<gene>
    <name evidence="10" type="ORF">FAK_23510</name>
</gene>
<dbReference type="InterPro" id="IPR036097">
    <property type="entry name" value="HisK_dim/P_sf"/>
</dbReference>
<dbReference type="PROSITE" id="PS50109">
    <property type="entry name" value="HIS_KIN"/>
    <property type="match status" value="1"/>
</dbReference>
<dbReference type="GO" id="GO:0005886">
    <property type="term" value="C:plasma membrane"/>
    <property type="evidence" value="ECO:0007669"/>
    <property type="project" value="UniProtKB-SubCell"/>
</dbReference>
<dbReference type="InterPro" id="IPR044398">
    <property type="entry name" value="Globin-sensor_dom"/>
</dbReference>
<evidence type="ECO:0000256" key="5">
    <source>
        <dbReference type="ARBA" id="ARBA00022679"/>
    </source>
</evidence>
<keyword evidence="5" id="KW-0808">Transferase</keyword>
<keyword evidence="8" id="KW-0067">ATP-binding</keyword>
<dbReference type="InterPro" id="IPR005467">
    <property type="entry name" value="His_kinase_dom"/>
</dbReference>
<comment type="catalytic activity">
    <reaction evidence="1">
        <text>ATP + protein L-histidine = ADP + protein N-phospho-L-histidine.</text>
        <dbReference type="EC" id="2.7.13.3"/>
    </reaction>
</comment>
<sequence length="384" mass="43780">MNQEPVPIERLNFFLEKLELDDRAQERLAPWRQIFLEHSEEFGREFCGYFLGIARTKQIIEQGEYLPNLEKVLGSWFHALFKEEFSAGFLNYLWNSGVRHVRLNLDQRFVNLGYAMARQFCHRLVSQEIPVEEQEAVIEVVDRMLDFCVLVATDSFITTTFRCDRRMIEGIAHQVRNPITIIGGSIRRLQKKTEPGSPAYIAYEMVLKENERLERMMGDISMYTGLFQEEPLAKVCDLGEFLALAHRWVVQRGLMEDMAWQPELAPGYDKVYCDPQDLEAMLCYLLENAAEAADQQDPLLEVATGPDPDGHRVKLTIRNNGNTPEPMHMDDILSPFHSSKPMGTGLGLPIVFLAARRNLGRLSLDPRPGGGAVCRLSLPAPPVE</sequence>
<keyword evidence="7" id="KW-0418">Kinase</keyword>
<dbReference type="Proteomes" id="UP001366166">
    <property type="component" value="Chromosome"/>
</dbReference>
<dbReference type="InterPro" id="IPR012292">
    <property type="entry name" value="Globin/Proto"/>
</dbReference>
<keyword evidence="4" id="KW-0472">Membrane</keyword>
<evidence type="ECO:0000256" key="3">
    <source>
        <dbReference type="ARBA" id="ARBA00012438"/>
    </source>
</evidence>
<dbReference type="Gene3D" id="1.10.490.10">
    <property type="entry name" value="Globins"/>
    <property type="match status" value="1"/>
</dbReference>
<keyword evidence="11" id="KW-1185">Reference proteome</keyword>
<keyword evidence="4" id="KW-1003">Cell membrane</keyword>
<keyword evidence="6" id="KW-0547">Nucleotide-binding</keyword>
<evidence type="ECO:0000256" key="1">
    <source>
        <dbReference type="ARBA" id="ARBA00000085"/>
    </source>
</evidence>